<dbReference type="InterPro" id="IPR016024">
    <property type="entry name" value="ARM-type_fold"/>
</dbReference>
<keyword evidence="8" id="KW-0175">Coiled coil</keyword>
<dbReference type="InterPro" id="IPR011989">
    <property type="entry name" value="ARM-like"/>
</dbReference>
<evidence type="ECO:0000256" key="6">
    <source>
        <dbReference type="ARBA" id="ARBA00022786"/>
    </source>
</evidence>
<dbReference type="InterPro" id="IPR058678">
    <property type="entry name" value="ARM_PUB"/>
</dbReference>
<gene>
    <name evidence="10" type="ORF">FPE_LOCUS6267</name>
</gene>
<dbReference type="InterPro" id="IPR057623">
    <property type="entry name" value="PUB12-19-like_N"/>
</dbReference>
<dbReference type="PROSITE" id="PS51698">
    <property type="entry name" value="U_BOX"/>
    <property type="match status" value="1"/>
</dbReference>
<keyword evidence="6" id="KW-0833">Ubl conjugation pathway</keyword>
<dbReference type="Gene3D" id="1.25.10.10">
    <property type="entry name" value="Leucine-rich Repeat Variant"/>
    <property type="match status" value="1"/>
</dbReference>
<evidence type="ECO:0000256" key="3">
    <source>
        <dbReference type="ARBA" id="ARBA00012483"/>
    </source>
</evidence>
<dbReference type="InterPro" id="IPR003613">
    <property type="entry name" value="Ubox_domain"/>
</dbReference>
<evidence type="ECO:0000256" key="4">
    <source>
        <dbReference type="ARBA" id="ARBA00022679"/>
    </source>
</evidence>
<dbReference type="GO" id="GO:0061630">
    <property type="term" value="F:ubiquitin protein ligase activity"/>
    <property type="evidence" value="ECO:0007669"/>
    <property type="project" value="UniProtKB-EC"/>
</dbReference>
<evidence type="ECO:0000313" key="10">
    <source>
        <dbReference type="EMBL" id="CAI9758837.1"/>
    </source>
</evidence>
<evidence type="ECO:0000256" key="8">
    <source>
        <dbReference type="SAM" id="Coils"/>
    </source>
</evidence>
<evidence type="ECO:0000256" key="2">
    <source>
        <dbReference type="ARBA" id="ARBA00004906"/>
    </source>
</evidence>
<feature type="repeat" description="ARM" evidence="7">
    <location>
        <begin position="431"/>
        <end position="473"/>
    </location>
</feature>
<reference evidence="10" key="1">
    <citation type="submission" date="2023-05" db="EMBL/GenBank/DDBJ databases">
        <authorList>
            <person name="Huff M."/>
        </authorList>
    </citation>
    <scope>NUCLEOTIDE SEQUENCE</scope>
</reference>
<sequence length="698" mass="77051">MAVSEEGFPARKRLPSAGAFVSPSFSDNKLLLSLFLLSQEISSLSPLRILLKKSSSSITRKSRLLSIFFEELLRYPVNVFPPSAALCFEELYISLQRIKILLEDCSSCSKMWLLMQTPSISNSFHQLTGELSILLDIFPGKELDLNEDVEELLNLIKKQCSEKESDFDSNDENLRVQVLKMLDDIKREIVPDTSKLSQIFNRLNLSDSTSCSAEIENLEDEVQNQNDDKSKSDIVALIGLVRYAKCVLYGASTPRTTSRRRRSSVDVNFPADFRCPISLDLMRDPVVVSTGQTYDREISLDLMRDPVVVSTGQTYDRSSISLWIESRHNTCPKTGQTLAHTQLIPNLALKNLIAMWCRDQRIPFESTETNVKSSGMVMNKTALEATKMTVTFLLNKLTASQSPEALNLIVHELRILAKMDSDSRACIAEAGALPLLVKILGSAHPSLQVNAVTTILNLSILEANKTRIMETYGVLNGIIEVLRSGATWEAKGNAAATIFSLTGVHAYRKRLGKKTRVVKGLLDLARQGPTNTKMDAMVAILNLACDREAVGKLIEGGVVDMVAKVIDSLTEEAVTILEVVVKRGGLAAITAAYHRNMMKKLAKVLRDGSDRAKESAASTLVIICRKGGLEMVSELALITGIERVVWEIMGMGTGRAKRKAGTLMRILRRWAAGQIEDHVNTGQSTTMTMNSTRIVLPG</sequence>
<dbReference type="SUPFAM" id="SSF48371">
    <property type="entry name" value="ARM repeat"/>
    <property type="match status" value="1"/>
</dbReference>
<keyword evidence="5" id="KW-0677">Repeat</keyword>
<dbReference type="InterPro" id="IPR045210">
    <property type="entry name" value="RING-Ubox_PUB"/>
</dbReference>
<feature type="coiled-coil region" evidence="8">
    <location>
        <begin position="208"/>
        <end position="235"/>
    </location>
</feature>
<dbReference type="Gene3D" id="3.30.40.10">
    <property type="entry name" value="Zinc/RING finger domain, C3HC4 (zinc finger)"/>
    <property type="match status" value="2"/>
</dbReference>
<keyword evidence="11" id="KW-1185">Reference proteome</keyword>
<dbReference type="CDD" id="cd16664">
    <property type="entry name" value="RING-Ubox_PUB"/>
    <property type="match status" value="1"/>
</dbReference>
<dbReference type="PANTHER" id="PTHR23315">
    <property type="entry name" value="U BOX DOMAIN-CONTAINING"/>
    <property type="match status" value="1"/>
</dbReference>
<dbReference type="EMBL" id="OU503039">
    <property type="protein sequence ID" value="CAI9758837.1"/>
    <property type="molecule type" value="Genomic_DNA"/>
</dbReference>
<evidence type="ECO:0000256" key="7">
    <source>
        <dbReference type="PROSITE-ProRule" id="PRU00259"/>
    </source>
</evidence>
<dbReference type="SMART" id="SM00185">
    <property type="entry name" value="ARM"/>
    <property type="match status" value="2"/>
</dbReference>
<dbReference type="SMART" id="SM00504">
    <property type="entry name" value="Ubox"/>
    <property type="match status" value="1"/>
</dbReference>
<evidence type="ECO:0000256" key="1">
    <source>
        <dbReference type="ARBA" id="ARBA00000900"/>
    </source>
</evidence>
<evidence type="ECO:0000313" key="11">
    <source>
        <dbReference type="Proteomes" id="UP000834106"/>
    </source>
</evidence>
<dbReference type="PROSITE" id="PS50176">
    <property type="entry name" value="ARM_REPEAT"/>
    <property type="match status" value="1"/>
</dbReference>
<dbReference type="SUPFAM" id="SSF57850">
    <property type="entry name" value="RING/U-box"/>
    <property type="match status" value="2"/>
</dbReference>
<name>A0AAD1YWU5_9LAMI</name>
<keyword evidence="4" id="KW-0808">Transferase</keyword>
<dbReference type="Pfam" id="PF25368">
    <property type="entry name" value="PUB10_N"/>
    <property type="match status" value="1"/>
</dbReference>
<accession>A0AAD1YWU5</accession>
<dbReference type="GO" id="GO:0016567">
    <property type="term" value="P:protein ubiquitination"/>
    <property type="evidence" value="ECO:0007669"/>
    <property type="project" value="InterPro"/>
</dbReference>
<protein>
    <recommendedName>
        <fullName evidence="3">RING-type E3 ubiquitin transferase</fullName>
        <ecNumber evidence="3">2.3.2.27</ecNumber>
    </recommendedName>
</protein>
<evidence type="ECO:0000259" key="9">
    <source>
        <dbReference type="PROSITE" id="PS51698"/>
    </source>
</evidence>
<evidence type="ECO:0000256" key="5">
    <source>
        <dbReference type="ARBA" id="ARBA00022737"/>
    </source>
</evidence>
<dbReference type="Pfam" id="PF25598">
    <property type="entry name" value="ARM_PUB"/>
    <property type="match status" value="1"/>
</dbReference>
<comment type="catalytic activity">
    <reaction evidence="1">
        <text>S-ubiquitinyl-[E2 ubiquitin-conjugating enzyme]-L-cysteine + [acceptor protein]-L-lysine = [E2 ubiquitin-conjugating enzyme]-L-cysteine + N(6)-ubiquitinyl-[acceptor protein]-L-lysine.</text>
        <dbReference type="EC" id="2.3.2.27"/>
    </reaction>
</comment>
<comment type="pathway">
    <text evidence="2">Protein modification; protein ubiquitination.</text>
</comment>
<dbReference type="InterPro" id="IPR013083">
    <property type="entry name" value="Znf_RING/FYVE/PHD"/>
</dbReference>
<dbReference type="Proteomes" id="UP000834106">
    <property type="component" value="Chromosome 4"/>
</dbReference>
<dbReference type="InterPro" id="IPR000225">
    <property type="entry name" value="Armadillo"/>
</dbReference>
<proteinExistence type="predicted"/>
<feature type="domain" description="U-box" evidence="9">
    <location>
        <begin position="268"/>
        <end position="363"/>
    </location>
</feature>
<dbReference type="EC" id="2.3.2.27" evidence="3"/>
<dbReference type="AlphaFoldDB" id="A0AAD1YWU5"/>
<dbReference type="PANTHER" id="PTHR23315:SF63">
    <property type="entry name" value="U-BOX DOMAIN-CONTAINING PROTEIN 16"/>
    <property type="match status" value="1"/>
</dbReference>
<organism evidence="10 11">
    <name type="scientific">Fraxinus pennsylvanica</name>
    <dbReference type="NCBI Taxonomy" id="56036"/>
    <lineage>
        <taxon>Eukaryota</taxon>
        <taxon>Viridiplantae</taxon>
        <taxon>Streptophyta</taxon>
        <taxon>Embryophyta</taxon>
        <taxon>Tracheophyta</taxon>
        <taxon>Spermatophyta</taxon>
        <taxon>Magnoliopsida</taxon>
        <taxon>eudicotyledons</taxon>
        <taxon>Gunneridae</taxon>
        <taxon>Pentapetalae</taxon>
        <taxon>asterids</taxon>
        <taxon>lamiids</taxon>
        <taxon>Lamiales</taxon>
        <taxon>Oleaceae</taxon>
        <taxon>Oleeae</taxon>
        <taxon>Fraxinus</taxon>
    </lineage>
</organism>
<dbReference type="Pfam" id="PF04564">
    <property type="entry name" value="U-box"/>
    <property type="match status" value="1"/>
</dbReference>